<dbReference type="EMBL" id="BGZK01005147">
    <property type="protein sequence ID" value="GBP12733.1"/>
    <property type="molecule type" value="Genomic_DNA"/>
</dbReference>
<organism evidence="2 3">
    <name type="scientific">Eumeta variegata</name>
    <name type="common">Bagworm moth</name>
    <name type="synonym">Eumeta japonica</name>
    <dbReference type="NCBI Taxonomy" id="151549"/>
    <lineage>
        <taxon>Eukaryota</taxon>
        <taxon>Metazoa</taxon>
        <taxon>Ecdysozoa</taxon>
        <taxon>Arthropoda</taxon>
        <taxon>Hexapoda</taxon>
        <taxon>Insecta</taxon>
        <taxon>Pterygota</taxon>
        <taxon>Neoptera</taxon>
        <taxon>Endopterygota</taxon>
        <taxon>Lepidoptera</taxon>
        <taxon>Glossata</taxon>
        <taxon>Ditrysia</taxon>
        <taxon>Tineoidea</taxon>
        <taxon>Psychidae</taxon>
        <taxon>Oiketicinae</taxon>
        <taxon>Eumeta</taxon>
    </lineage>
</organism>
<evidence type="ECO:0000313" key="2">
    <source>
        <dbReference type="EMBL" id="GBP12733.1"/>
    </source>
</evidence>
<evidence type="ECO:0000313" key="3">
    <source>
        <dbReference type="Proteomes" id="UP000299102"/>
    </source>
</evidence>
<dbReference type="AlphaFoldDB" id="A0A4C1TDX1"/>
<sequence length="182" mass="21017">MAQRGSIGITRKEKMGNTLSRRQHSPIVMAPWTSSALLSRSRREHKRSGWQHYRRHFSSVLSTSLPLPTAEEFQGKLRESKKSDRFYHLLRNVSLPFLNHVGAQYNELSAARRRGLSTIFPDRGSYYVKVEIDCDSEIRDSSGDSYAREETLAQGFYHHKFLPKHLLTTRLVSRLLNLEETG</sequence>
<reference evidence="2 3" key="1">
    <citation type="journal article" date="2019" name="Commun. Biol.">
        <title>The bagworm genome reveals a unique fibroin gene that provides high tensile strength.</title>
        <authorList>
            <person name="Kono N."/>
            <person name="Nakamura H."/>
            <person name="Ohtoshi R."/>
            <person name="Tomita M."/>
            <person name="Numata K."/>
            <person name="Arakawa K."/>
        </authorList>
    </citation>
    <scope>NUCLEOTIDE SEQUENCE [LARGE SCALE GENOMIC DNA]</scope>
</reference>
<feature type="region of interest" description="Disordered" evidence="1">
    <location>
        <begin position="1"/>
        <end position="24"/>
    </location>
</feature>
<gene>
    <name evidence="2" type="ORF">EVAR_69527_1</name>
</gene>
<keyword evidence="3" id="KW-1185">Reference proteome</keyword>
<protein>
    <submittedName>
        <fullName evidence="2">Uncharacterized protein</fullName>
    </submittedName>
</protein>
<name>A0A4C1TDX1_EUMVA</name>
<evidence type="ECO:0000256" key="1">
    <source>
        <dbReference type="SAM" id="MobiDB-lite"/>
    </source>
</evidence>
<accession>A0A4C1TDX1</accession>
<proteinExistence type="predicted"/>
<dbReference type="Proteomes" id="UP000299102">
    <property type="component" value="Unassembled WGS sequence"/>
</dbReference>
<comment type="caution">
    <text evidence="2">The sequence shown here is derived from an EMBL/GenBank/DDBJ whole genome shotgun (WGS) entry which is preliminary data.</text>
</comment>